<feature type="non-terminal residue" evidence="1">
    <location>
        <position position="408"/>
    </location>
</feature>
<organism evidence="1 2">
    <name type="scientific">Cylindrobasidium torrendii FP15055 ss-10</name>
    <dbReference type="NCBI Taxonomy" id="1314674"/>
    <lineage>
        <taxon>Eukaryota</taxon>
        <taxon>Fungi</taxon>
        <taxon>Dikarya</taxon>
        <taxon>Basidiomycota</taxon>
        <taxon>Agaricomycotina</taxon>
        <taxon>Agaricomycetes</taxon>
        <taxon>Agaricomycetidae</taxon>
        <taxon>Agaricales</taxon>
        <taxon>Marasmiineae</taxon>
        <taxon>Physalacriaceae</taxon>
        <taxon>Cylindrobasidium</taxon>
    </lineage>
</organism>
<dbReference type="OrthoDB" id="3248986at2759"/>
<dbReference type="PANTHER" id="PTHR46579">
    <property type="entry name" value="F5/8 TYPE C DOMAIN-CONTAINING PROTEIN-RELATED"/>
    <property type="match status" value="1"/>
</dbReference>
<dbReference type="Pfam" id="PF02992">
    <property type="entry name" value="Transposase_21"/>
    <property type="match status" value="1"/>
</dbReference>
<dbReference type="AlphaFoldDB" id="A0A0D7ATQ3"/>
<evidence type="ECO:0008006" key="3">
    <source>
        <dbReference type="Google" id="ProtNLM"/>
    </source>
</evidence>
<gene>
    <name evidence="1" type="ORF">CYLTODRAFT_325814</name>
</gene>
<proteinExistence type="predicted"/>
<accession>A0A0D7ATQ3</accession>
<dbReference type="EMBL" id="KN881013">
    <property type="protein sequence ID" value="KIY61204.1"/>
    <property type="molecule type" value="Genomic_DNA"/>
</dbReference>
<dbReference type="PANTHER" id="PTHR46579:SF1">
    <property type="entry name" value="F5_8 TYPE C DOMAIN-CONTAINING PROTEIN"/>
    <property type="match status" value="1"/>
</dbReference>
<evidence type="ECO:0000313" key="1">
    <source>
        <dbReference type="EMBL" id="KIY61204.1"/>
    </source>
</evidence>
<feature type="non-terminal residue" evidence="1">
    <location>
        <position position="1"/>
    </location>
</feature>
<keyword evidence="2" id="KW-1185">Reference proteome</keyword>
<dbReference type="STRING" id="1314674.A0A0D7ATQ3"/>
<evidence type="ECO:0000313" key="2">
    <source>
        <dbReference type="Proteomes" id="UP000054007"/>
    </source>
</evidence>
<dbReference type="Proteomes" id="UP000054007">
    <property type="component" value="Unassembled WGS sequence"/>
</dbReference>
<protein>
    <recommendedName>
        <fullName evidence="3">Transposase domain-containing protein</fullName>
    </recommendedName>
</protein>
<name>A0A0D7ATQ3_9AGAR</name>
<sequence length="408" mass="46900">IYFVGIVPGPKQPSLEEINGFLEPLVDELLAGWKDGFYITKTASWPFGCLVRVMLGPIIADLPAAAQLTGMSGHSSTRWCFYCDSTRVQSDDLNTAMPLRNMHDHRRHAEEWRTAASTAKAQECWDRNQVRWSELLRLPYFDPTKFTTLDDLHLFMHRLMERHLREIWGMDIALEQGLERSAQYMPAFILPVSPTINVPCQRRRTHIVTSRGIVAVPQVPAGLGARKPGRRRITRGGTVVLGAEILREVRLDMANIHAPAWVGRPPLHPGEKRWGKLTASQWYILCTFYLPMTLARLWGRKKDSHDPDEARQYRMLSNFMDLITAVRLATARVQTRTRVQEYQQTIERYLRDLLDLYGGTRLTPYQHLALHFGPLIIAWGPNKSWRCWAFERYNGLIGRLLSNNKFGA</sequence>
<reference evidence="1 2" key="1">
    <citation type="journal article" date="2015" name="Fungal Genet. Biol.">
        <title>Evolution of novel wood decay mechanisms in Agaricales revealed by the genome sequences of Fistulina hepatica and Cylindrobasidium torrendii.</title>
        <authorList>
            <person name="Floudas D."/>
            <person name="Held B.W."/>
            <person name="Riley R."/>
            <person name="Nagy L.G."/>
            <person name="Koehler G."/>
            <person name="Ransdell A.S."/>
            <person name="Younus H."/>
            <person name="Chow J."/>
            <person name="Chiniquy J."/>
            <person name="Lipzen A."/>
            <person name="Tritt A."/>
            <person name="Sun H."/>
            <person name="Haridas S."/>
            <person name="LaButti K."/>
            <person name="Ohm R.A."/>
            <person name="Kues U."/>
            <person name="Blanchette R.A."/>
            <person name="Grigoriev I.V."/>
            <person name="Minto R.E."/>
            <person name="Hibbett D.S."/>
        </authorList>
    </citation>
    <scope>NUCLEOTIDE SEQUENCE [LARGE SCALE GENOMIC DNA]</scope>
    <source>
        <strain evidence="1 2">FP15055 ss-10</strain>
    </source>
</reference>
<dbReference type="InterPro" id="IPR004242">
    <property type="entry name" value="Transposase_21"/>
</dbReference>